<dbReference type="EMBL" id="JAPDRQ010000021">
    <property type="protein sequence ID" value="KAJ9661648.1"/>
    <property type="molecule type" value="Genomic_DNA"/>
</dbReference>
<evidence type="ECO:0000313" key="1">
    <source>
        <dbReference type="EMBL" id="KAJ9661648.1"/>
    </source>
</evidence>
<evidence type="ECO:0000313" key="2">
    <source>
        <dbReference type="Proteomes" id="UP001172386"/>
    </source>
</evidence>
<accession>A0ACC3AFW8</accession>
<keyword evidence="2" id="KW-1185">Reference proteome</keyword>
<proteinExistence type="predicted"/>
<gene>
    <name evidence="1" type="ORF">H2198_001824</name>
</gene>
<name>A0ACC3AFW8_9EURO</name>
<comment type="caution">
    <text evidence="1">The sequence shown here is derived from an EMBL/GenBank/DDBJ whole genome shotgun (WGS) entry which is preliminary data.</text>
</comment>
<reference evidence="1" key="1">
    <citation type="submission" date="2022-10" db="EMBL/GenBank/DDBJ databases">
        <title>Culturing micro-colonial fungi from biological soil crusts in the Mojave desert and describing Neophaeococcomyces mojavensis, and introducing the new genera and species Taxawa tesnikishii.</title>
        <authorList>
            <person name="Kurbessoian T."/>
            <person name="Stajich J.E."/>
        </authorList>
    </citation>
    <scope>NUCLEOTIDE SEQUENCE</scope>
    <source>
        <strain evidence="1">JES_112</strain>
    </source>
</reference>
<sequence length="436" mass="48755">MVDTKPFGALPQMADTDVVKPYTINIPEEKISRMKQLVELSNIAEICYENSQPGDSREYGVRHDWIIAMRERWLNKFDWKEHESHLNTFPHFVASIEDSTTSPDPYSIHFMALFSTREDALPILFPHGWPGSFLEFIPMLSQIKHQYNNDASSLPYHIIVPSLPGFGLSSSPPVQQPVTQDGELFGMESVARIFNTLMAKLFGPSTKYVAQGGDIGSRITRILAALHANCVAAHLNFSPVPQPEELKGEELDARAKKGIERYEWFKSKGSAYALFQATKPGTLGFVLSSNPLAVLAWIGEKFLDWTDPASFPADPPHSSASSQFAEDILLGASLYWLSGRIATTFYTYRESFALSGTAPSGHANPRYRIQEPKMMGFSWFPMELAPIPISWIGATGNLIWSKQHDKGGHFAAFEQPHALWSDVEEFVQVVKQNLSS</sequence>
<protein>
    <submittedName>
        <fullName evidence="1">Uncharacterized protein</fullName>
    </submittedName>
</protein>
<organism evidence="1 2">
    <name type="scientific">Neophaeococcomyces mojaviensis</name>
    <dbReference type="NCBI Taxonomy" id="3383035"/>
    <lineage>
        <taxon>Eukaryota</taxon>
        <taxon>Fungi</taxon>
        <taxon>Dikarya</taxon>
        <taxon>Ascomycota</taxon>
        <taxon>Pezizomycotina</taxon>
        <taxon>Eurotiomycetes</taxon>
        <taxon>Chaetothyriomycetidae</taxon>
        <taxon>Chaetothyriales</taxon>
        <taxon>Chaetothyriales incertae sedis</taxon>
        <taxon>Neophaeococcomyces</taxon>
    </lineage>
</organism>
<dbReference type="Proteomes" id="UP001172386">
    <property type="component" value="Unassembled WGS sequence"/>
</dbReference>